<accession>A0A1M7SJG2</accession>
<dbReference type="Pfam" id="PF00990">
    <property type="entry name" value="GGDEF"/>
    <property type="match status" value="1"/>
</dbReference>
<dbReference type="InterPro" id="IPR029016">
    <property type="entry name" value="GAF-like_dom_sf"/>
</dbReference>
<dbReference type="AlphaFoldDB" id="A0A1M7SJG2"/>
<name>A0A1M7SJG2_FERGO</name>
<dbReference type="SUPFAM" id="SSF55073">
    <property type="entry name" value="Nucleotide cyclase"/>
    <property type="match status" value="1"/>
</dbReference>
<dbReference type="Proteomes" id="UP000184207">
    <property type="component" value="Unassembled WGS sequence"/>
</dbReference>
<dbReference type="CDD" id="cd01949">
    <property type="entry name" value="GGDEF"/>
    <property type="match status" value="1"/>
</dbReference>
<dbReference type="GO" id="GO:0052621">
    <property type="term" value="F:diguanylate cyclase activity"/>
    <property type="evidence" value="ECO:0007669"/>
    <property type="project" value="TreeGrafter"/>
</dbReference>
<dbReference type="Pfam" id="PF01590">
    <property type="entry name" value="GAF"/>
    <property type="match status" value="1"/>
</dbReference>
<dbReference type="PROSITE" id="PS50887">
    <property type="entry name" value="GGDEF"/>
    <property type="match status" value="1"/>
</dbReference>
<dbReference type="Gene3D" id="3.30.70.270">
    <property type="match status" value="1"/>
</dbReference>
<dbReference type="PANTHER" id="PTHR45138">
    <property type="entry name" value="REGULATORY COMPONENTS OF SENSORY TRANSDUCTION SYSTEM"/>
    <property type="match status" value="1"/>
</dbReference>
<protein>
    <submittedName>
        <fullName evidence="2">Diguanylate cyclase (GGDEF) domain-containing protein</fullName>
    </submittedName>
</protein>
<sequence>MRSLIENHVDDFLEILTYEKRFWKDFWENLPFKPITENYASSFSNFFERLLNISRNELTEFSHDYETKKESLKEELSIRIRQHARDLELSKEDFVVYLIAGLGEKDWIVVDGKKEKVIVFDVFSLWRKGKFDNLPDAVYQAAVHFRHGENEGNYYDKSEIFSYLKDEISRLNGTDILQKVCELLDRNVPYYNWTGFYLMDEEGMLVLGPYVGEPTEHVRIAVGKGICGQAAETKLTFVVQDVTQETNYLSCSPHVKSEIVVPIFRNDGSVFGEIDIDSHYKAPFDERDREFLEWIAQQLRVKVVHFQEFNRRIKIAYLDSYVSYLLSEIVKYEIPMSVDLFIYYEPEKVPENLYKFWRIARKLPNAYVGKVVVVDSVEDQKVVITSTHGEYTLTYEALNLSASDIVYKMIRETTPYISKTLFEIHQNATRFAQSFVNTSLITEYVLKPESDINKTFYAFLTGITAGYSGSFNRAMFFYHRNGNFVFQKAIGPRTLEEAQELWEAIEDVELNMTDFLETVSKDFKSEIEMLYKAKAIPAKILNEFLDGEPHIVNRNILPTVADDFDITNEFAIMALKSGDSIVGLLLADNNFDQKSITDYQLSVLQNLGNLMVLVIENRRFLETLKERAEIDALTELKSRRAFEEFISNIHPNQSFSIVFLDLNKFKVINDTQGHEKGDEILRVWGKCVNNSIRKDDIAFRYGGDEVVLILNTLEKSDIEKVVHRIEECFRNSTSLTFSSGVSFYPSEGDIQHVLRLADERCYRSKLFGKIEFPSQK</sequence>
<evidence type="ECO:0000259" key="1">
    <source>
        <dbReference type="PROSITE" id="PS50887"/>
    </source>
</evidence>
<dbReference type="SUPFAM" id="SSF55781">
    <property type="entry name" value="GAF domain-like"/>
    <property type="match status" value="2"/>
</dbReference>
<dbReference type="OrthoDB" id="9796252at2"/>
<dbReference type="SMART" id="SM00065">
    <property type="entry name" value="GAF"/>
    <property type="match status" value="1"/>
</dbReference>
<dbReference type="Gene3D" id="3.30.450.40">
    <property type="match status" value="2"/>
</dbReference>
<gene>
    <name evidence="2" type="ORF">SAMN02745226_00943</name>
</gene>
<dbReference type="InterPro" id="IPR043128">
    <property type="entry name" value="Rev_trsase/Diguanyl_cyclase"/>
</dbReference>
<dbReference type="PANTHER" id="PTHR45138:SF9">
    <property type="entry name" value="DIGUANYLATE CYCLASE DGCM-RELATED"/>
    <property type="match status" value="1"/>
</dbReference>
<dbReference type="InterPro" id="IPR029787">
    <property type="entry name" value="Nucleotide_cyclase"/>
</dbReference>
<keyword evidence="3" id="KW-1185">Reference proteome</keyword>
<dbReference type="STRING" id="1121883.SAMN02745226_00943"/>
<proteinExistence type="predicted"/>
<dbReference type="InterPro" id="IPR000160">
    <property type="entry name" value="GGDEF_dom"/>
</dbReference>
<reference evidence="3" key="1">
    <citation type="submission" date="2016-12" db="EMBL/GenBank/DDBJ databases">
        <authorList>
            <person name="Varghese N."/>
            <person name="Submissions S."/>
        </authorList>
    </citation>
    <scope>NUCLEOTIDE SEQUENCE [LARGE SCALE GENOMIC DNA]</scope>
    <source>
        <strain evidence="3">DSM 13020</strain>
    </source>
</reference>
<evidence type="ECO:0000313" key="3">
    <source>
        <dbReference type="Proteomes" id="UP000184207"/>
    </source>
</evidence>
<organism evidence="2 3">
    <name type="scientific">Fervidobacterium gondwanense DSM 13020</name>
    <dbReference type="NCBI Taxonomy" id="1121883"/>
    <lineage>
        <taxon>Bacteria</taxon>
        <taxon>Thermotogati</taxon>
        <taxon>Thermotogota</taxon>
        <taxon>Thermotogae</taxon>
        <taxon>Thermotogales</taxon>
        <taxon>Fervidobacteriaceae</taxon>
        <taxon>Fervidobacterium</taxon>
    </lineage>
</organism>
<dbReference type="InterPro" id="IPR003018">
    <property type="entry name" value="GAF"/>
</dbReference>
<dbReference type="EMBL" id="FRDJ01000004">
    <property type="protein sequence ID" value="SHN58570.1"/>
    <property type="molecule type" value="Genomic_DNA"/>
</dbReference>
<dbReference type="RefSeq" id="WP_072758906.1">
    <property type="nucleotide sequence ID" value="NZ_FRDJ01000004.1"/>
</dbReference>
<feature type="domain" description="GGDEF" evidence="1">
    <location>
        <begin position="653"/>
        <end position="776"/>
    </location>
</feature>
<dbReference type="InterPro" id="IPR050469">
    <property type="entry name" value="Diguanylate_Cyclase"/>
</dbReference>
<evidence type="ECO:0000313" key="2">
    <source>
        <dbReference type="EMBL" id="SHN58570.1"/>
    </source>
</evidence>
<dbReference type="SMART" id="SM00267">
    <property type="entry name" value="GGDEF"/>
    <property type="match status" value="1"/>
</dbReference>
<dbReference type="NCBIfam" id="TIGR00254">
    <property type="entry name" value="GGDEF"/>
    <property type="match status" value="1"/>
</dbReference>